<evidence type="ECO:0000313" key="3">
    <source>
        <dbReference type="Proteomes" id="UP000046680"/>
    </source>
</evidence>
<evidence type="ECO:0000313" key="4">
    <source>
        <dbReference type="Proteomes" id="UP000048600"/>
    </source>
</evidence>
<dbReference type="Proteomes" id="UP000046680">
    <property type="component" value="Unassembled WGS sequence"/>
</dbReference>
<evidence type="ECO:0000313" key="1">
    <source>
        <dbReference type="EMBL" id="CFR85626.1"/>
    </source>
</evidence>
<sequence>MNGPVAGVRVVTQIMNSGLVSTEVVGDLASKSRLLAQQEVGIDADTCDVLDGVQLQVRPTPQLC</sequence>
<organism evidence="1 3">
    <name type="scientific">Mycobacterium tuberculosis</name>
    <dbReference type="NCBI Taxonomy" id="1773"/>
    <lineage>
        <taxon>Bacteria</taxon>
        <taxon>Bacillati</taxon>
        <taxon>Actinomycetota</taxon>
        <taxon>Actinomycetes</taxon>
        <taxon>Mycobacteriales</taxon>
        <taxon>Mycobacteriaceae</taxon>
        <taxon>Mycobacterium</taxon>
        <taxon>Mycobacterium tuberculosis complex</taxon>
    </lineage>
</organism>
<protein>
    <submittedName>
        <fullName evidence="1">Uncharacterized protein</fullName>
    </submittedName>
</protein>
<accession>A0A654U295</accession>
<name>A0A654U295_MYCTX</name>
<evidence type="ECO:0000313" key="2">
    <source>
        <dbReference type="EMBL" id="COW27074.1"/>
    </source>
</evidence>
<dbReference type="EMBL" id="CHKL01000206">
    <property type="protein sequence ID" value="COW27074.1"/>
    <property type="molecule type" value="Genomic_DNA"/>
</dbReference>
<gene>
    <name evidence="1" type="ORF">ERS007657_02403</name>
    <name evidence="2" type="ORF">ERS007741_02026</name>
</gene>
<dbReference type="Proteomes" id="UP000048600">
    <property type="component" value="Unassembled WGS sequence"/>
</dbReference>
<dbReference type="AlphaFoldDB" id="A0A654U295"/>
<reference evidence="3 4" key="1">
    <citation type="submission" date="2015-03" db="EMBL/GenBank/DDBJ databases">
        <authorList>
            <consortium name="Pathogen Informatics"/>
        </authorList>
    </citation>
    <scope>NUCLEOTIDE SEQUENCE [LARGE SCALE GENOMIC DNA]</scope>
    <source>
        <strain evidence="1 3">C09601061</strain>
        <strain evidence="2 4">P00601463</strain>
    </source>
</reference>
<dbReference type="EMBL" id="CGCX01000920">
    <property type="protein sequence ID" value="CFR85626.1"/>
    <property type="molecule type" value="Genomic_DNA"/>
</dbReference>
<proteinExistence type="predicted"/>